<organism evidence="1">
    <name type="scientific">viral metagenome</name>
    <dbReference type="NCBI Taxonomy" id="1070528"/>
    <lineage>
        <taxon>unclassified sequences</taxon>
        <taxon>metagenomes</taxon>
        <taxon>organismal metagenomes</taxon>
    </lineage>
</organism>
<sequence>MKKKRKYKKLKDLNIKYISVIEGEHDPANQEAKQLFVKGEQVKKEEENMEEERTDVVEEKVESAIQKFFKNLLGKKQEEPEKEEAPPMEKADPAYITKEDFDGFSKGMNEKIEALTKAIGTFKEEQNKIYTGMYEAFQEDLGGLKKSLIIEKRKESPVEPQAGILELLAARNPGGQAMNLGQQGQAINYVVQKEYEEGRLNEKKLPGIATPFDEAIRSACDMGVEF</sequence>
<dbReference type="EMBL" id="MT141223">
    <property type="protein sequence ID" value="QJA56510.1"/>
    <property type="molecule type" value="Genomic_DNA"/>
</dbReference>
<protein>
    <submittedName>
        <fullName evidence="1">Uncharacterized protein</fullName>
    </submittedName>
</protein>
<gene>
    <name evidence="1" type="ORF">MM415B01830_0011</name>
</gene>
<reference evidence="1" key="1">
    <citation type="submission" date="2020-03" db="EMBL/GenBank/DDBJ databases">
        <title>The deep terrestrial virosphere.</title>
        <authorList>
            <person name="Holmfeldt K."/>
            <person name="Nilsson E."/>
            <person name="Simone D."/>
            <person name="Lopez-Fernandez M."/>
            <person name="Wu X."/>
            <person name="de Brujin I."/>
            <person name="Lundin D."/>
            <person name="Andersson A."/>
            <person name="Bertilsson S."/>
            <person name="Dopson M."/>
        </authorList>
    </citation>
    <scope>NUCLEOTIDE SEQUENCE</scope>
    <source>
        <strain evidence="1">MM415B01830</strain>
    </source>
</reference>
<dbReference type="AlphaFoldDB" id="A0A6M3IG87"/>
<name>A0A6M3IG87_9ZZZZ</name>
<accession>A0A6M3IG87</accession>
<evidence type="ECO:0000313" key="1">
    <source>
        <dbReference type="EMBL" id="QJA56510.1"/>
    </source>
</evidence>
<proteinExistence type="predicted"/>